<evidence type="ECO:0000313" key="1">
    <source>
        <dbReference type="EMBL" id="AFU57383.1"/>
    </source>
</evidence>
<dbReference type="InParanoid" id="K0IF06"/>
<dbReference type="KEGG" id="nga:Ngar_c04360"/>
<dbReference type="AlphaFoldDB" id="K0IF06"/>
<dbReference type="Proteomes" id="UP000008037">
    <property type="component" value="Chromosome"/>
</dbReference>
<dbReference type="BioCyc" id="CNIT1237085:G1324-435-MONOMER"/>
<evidence type="ECO:0000313" key="2">
    <source>
        <dbReference type="Proteomes" id="UP000008037"/>
    </source>
</evidence>
<dbReference type="GeneID" id="58787626"/>
<reference evidence="1 2" key="1">
    <citation type="journal article" date="2012" name="Environ. Microbiol.">
        <title>The genome of the ammonia-oxidizing Candidatus Nitrososphaera gargensis: insights into metabolic versatility and environmental adaptations.</title>
        <authorList>
            <person name="Spang A."/>
            <person name="Poehlein A."/>
            <person name="Offre P."/>
            <person name="Zumbragel S."/>
            <person name="Haider S."/>
            <person name="Rychlik N."/>
            <person name="Nowka B."/>
            <person name="Schmeisser C."/>
            <person name="Lebedeva E.V."/>
            <person name="Rattei T."/>
            <person name="Bohm C."/>
            <person name="Schmid M."/>
            <person name="Galushko A."/>
            <person name="Hatzenpichler R."/>
            <person name="Weinmaier T."/>
            <person name="Daniel R."/>
            <person name="Schleper C."/>
            <person name="Spieck E."/>
            <person name="Streit W."/>
            <person name="Wagner M."/>
        </authorList>
    </citation>
    <scope>NUCLEOTIDE SEQUENCE [LARGE SCALE GENOMIC DNA]</scope>
    <source>
        <strain evidence="2">Ga9.2</strain>
    </source>
</reference>
<gene>
    <name evidence="1" type="ordered locus">Ngar_c04360</name>
</gene>
<dbReference type="RefSeq" id="WP_015017929.1">
    <property type="nucleotide sequence ID" value="NC_018719.1"/>
</dbReference>
<organism evidence="1 2">
    <name type="scientific">Nitrososphaera gargensis (strain Ga9.2)</name>
    <dbReference type="NCBI Taxonomy" id="1237085"/>
    <lineage>
        <taxon>Archaea</taxon>
        <taxon>Nitrososphaerota</taxon>
        <taxon>Nitrososphaeria</taxon>
        <taxon>Nitrososphaerales</taxon>
        <taxon>Nitrososphaeraceae</taxon>
        <taxon>Nitrososphaera</taxon>
    </lineage>
</organism>
<dbReference type="STRING" id="1237085.Ngar_c04360"/>
<dbReference type="HOGENOM" id="CLU_3057242_0_0_2"/>
<sequence length="53" mass="5939">MHYFLVENKPLSVEIIVSNFGGSYPHGKVHMDTIDMLESKGYSFGKIKSVLPP</sequence>
<protein>
    <submittedName>
        <fullName evidence="1">Uncharacterized protein</fullName>
    </submittedName>
</protein>
<dbReference type="EMBL" id="CP002408">
    <property type="protein sequence ID" value="AFU57383.1"/>
    <property type="molecule type" value="Genomic_DNA"/>
</dbReference>
<keyword evidence="2" id="KW-1185">Reference proteome</keyword>
<name>K0IF06_NITGG</name>
<accession>K0IF06</accession>
<proteinExistence type="predicted"/>